<keyword evidence="4" id="KW-1185">Reference proteome</keyword>
<dbReference type="PANTHER" id="PTHR10963:SF55">
    <property type="entry name" value="GLYCOSIDE HYDROLASE FAMILY 16 PROTEIN"/>
    <property type="match status" value="1"/>
</dbReference>
<accession>A0A2S1LG22</accession>
<evidence type="ECO:0000313" key="3">
    <source>
        <dbReference type="EMBL" id="AWG22648.1"/>
    </source>
</evidence>
<dbReference type="OrthoDB" id="657277at2"/>
<dbReference type="GO" id="GO:0005975">
    <property type="term" value="P:carbohydrate metabolic process"/>
    <property type="evidence" value="ECO:0007669"/>
    <property type="project" value="InterPro"/>
</dbReference>
<name>A0A2S1LG22_9FLAO</name>
<evidence type="ECO:0000259" key="2">
    <source>
        <dbReference type="PROSITE" id="PS51762"/>
    </source>
</evidence>
<comment type="similarity">
    <text evidence="1">Belongs to the glycosyl hydrolase 16 family.</text>
</comment>
<reference evidence="3 4" key="1">
    <citation type="submission" date="2017-04" db="EMBL/GenBank/DDBJ databases">
        <title>Compelte genome sequence of WV33.</title>
        <authorList>
            <person name="Lee P.C."/>
        </authorList>
    </citation>
    <scope>NUCLEOTIDE SEQUENCE [LARGE SCALE GENOMIC DNA]</scope>
    <source>
        <strain evidence="3 4">WV33</strain>
    </source>
</reference>
<dbReference type="SUPFAM" id="SSF49899">
    <property type="entry name" value="Concanavalin A-like lectins/glucanases"/>
    <property type="match status" value="1"/>
</dbReference>
<evidence type="ECO:0000313" key="4">
    <source>
        <dbReference type="Proteomes" id="UP000244527"/>
    </source>
</evidence>
<dbReference type="InterPro" id="IPR013320">
    <property type="entry name" value="ConA-like_dom_sf"/>
</dbReference>
<dbReference type="Gene3D" id="2.60.120.200">
    <property type="match status" value="1"/>
</dbReference>
<proteinExistence type="inferred from homology"/>
<feature type="domain" description="GH16" evidence="2">
    <location>
        <begin position="34"/>
        <end position="289"/>
    </location>
</feature>
<dbReference type="PROSITE" id="PS51762">
    <property type="entry name" value="GH16_2"/>
    <property type="match status" value="1"/>
</dbReference>
<dbReference type="PANTHER" id="PTHR10963">
    <property type="entry name" value="GLYCOSYL HYDROLASE-RELATED"/>
    <property type="match status" value="1"/>
</dbReference>
<dbReference type="Pfam" id="PF00722">
    <property type="entry name" value="Glyco_hydro_16"/>
    <property type="match status" value="1"/>
</dbReference>
<dbReference type="InterPro" id="IPR000757">
    <property type="entry name" value="Beta-glucanase-like"/>
</dbReference>
<dbReference type="InterPro" id="IPR050546">
    <property type="entry name" value="Glycosyl_Hydrlase_16"/>
</dbReference>
<evidence type="ECO:0000256" key="1">
    <source>
        <dbReference type="ARBA" id="ARBA00006865"/>
    </source>
</evidence>
<gene>
    <name evidence="3" type="ORF">FFWV33_14480</name>
</gene>
<sequence length="289" mass="34228">MNKINYAILVLLASYSGLKAQDSTRPASYYTDTISFSAAPKRMTDKLPLSHQKDKKWVLQKYLSDEFAGLKLDSDKWYDTNPKWLGRAPSMANSENVSLEKGNLVLRINQVKEPKYKNDYTHNVGWVVSKKSITYGYFEMRAKLMDAPWVSCFWLYNWWYKDNWKTEIDICENNPGAAKNRHTLTSNLHVFSAPVDKGNVTKLKSHPQNYYIPFELQKDYHVWGLEWDKDFIRWYIDGVLFRESPNVYWHQDLHINFNSESNKWLLALPDDNRLNEDFNVDYVRVWQKK</sequence>
<dbReference type="AlphaFoldDB" id="A0A2S1LG22"/>
<dbReference type="Proteomes" id="UP000244527">
    <property type="component" value="Chromosome"/>
</dbReference>
<dbReference type="GO" id="GO:0004553">
    <property type="term" value="F:hydrolase activity, hydrolyzing O-glycosyl compounds"/>
    <property type="evidence" value="ECO:0007669"/>
    <property type="project" value="InterPro"/>
</dbReference>
<dbReference type="EMBL" id="CP020918">
    <property type="protein sequence ID" value="AWG22648.1"/>
    <property type="molecule type" value="Genomic_DNA"/>
</dbReference>
<protein>
    <recommendedName>
        <fullName evidence="2">GH16 domain-containing protein</fullName>
    </recommendedName>
</protein>
<dbReference type="RefSeq" id="WP_108741565.1">
    <property type="nucleotide sequence ID" value="NZ_CP020918.1"/>
</dbReference>
<organism evidence="3 4">
    <name type="scientific">Flavobacterium faecale</name>
    <dbReference type="NCBI Taxonomy" id="1355330"/>
    <lineage>
        <taxon>Bacteria</taxon>
        <taxon>Pseudomonadati</taxon>
        <taxon>Bacteroidota</taxon>
        <taxon>Flavobacteriia</taxon>
        <taxon>Flavobacteriales</taxon>
        <taxon>Flavobacteriaceae</taxon>
        <taxon>Flavobacterium</taxon>
    </lineage>
</organism>
<dbReference type="KEGG" id="ffa:FFWV33_14480"/>